<dbReference type="Proteomes" id="UP000769484">
    <property type="component" value="Unassembled WGS sequence"/>
</dbReference>
<dbReference type="Proteomes" id="UP000270988">
    <property type="component" value="Chromosome"/>
</dbReference>
<dbReference type="AlphaFoldDB" id="A0A448UX97"/>
<sequence length="69" mass="7866">MTAISIRKAADGGNVIRPVENQDEILRGYIAQNYRDIERQVKERERLKAEPKKGLWNSLLGRLGLRSSS</sequence>
<gene>
    <name evidence="1" type="ORF">HXO56_02160</name>
    <name evidence="2" type="ORF">NCTC10918_01827</name>
</gene>
<evidence type="ECO:0000313" key="3">
    <source>
        <dbReference type="Proteomes" id="UP000270988"/>
    </source>
</evidence>
<protein>
    <submittedName>
        <fullName evidence="2">Uncharacterized protein</fullName>
    </submittedName>
</protein>
<dbReference type="RefSeq" id="WP_037231386.1">
    <property type="nucleotide sequence ID" value="NZ_CALIIF010000027.1"/>
</dbReference>
<dbReference type="EMBL" id="JABZXJ010000006">
    <property type="protein sequence ID" value="MBF1648892.1"/>
    <property type="molecule type" value="Genomic_DNA"/>
</dbReference>
<proteinExistence type="predicted"/>
<dbReference type="EMBL" id="LR134521">
    <property type="protein sequence ID" value="VEJ30543.1"/>
    <property type="molecule type" value="Genomic_DNA"/>
</dbReference>
<reference evidence="1" key="2">
    <citation type="submission" date="2020-04" db="EMBL/GenBank/DDBJ databases">
        <title>Deep metagenomics examines the oral microbiome during advanced dental caries in children, revealing novel taxa and co-occurrences with host molecules.</title>
        <authorList>
            <person name="Baker J.L."/>
            <person name="Morton J.T."/>
            <person name="Dinis M."/>
            <person name="Alvarez R."/>
            <person name="Tran N.C."/>
            <person name="Knight R."/>
            <person name="Edlund A."/>
        </authorList>
    </citation>
    <scope>NUCLEOTIDE SEQUENCE</scope>
    <source>
        <strain evidence="1">JCVI_47_bin.4</strain>
    </source>
</reference>
<name>A0A448UX97_9MICC</name>
<evidence type="ECO:0000313" key="1">
    <source>
        <dbReference type="EMBL" id="MBF1648892.1"/>
    </source>
</evidence>
<accession>A0A448UX97</accession>
<reference evidence="2 3" key="1">
    <citation type="submission" date="2018-12" db="EMBL/GenBank/DDBJ databases">
        <authorList>
            <consortium name="Pathogen Informatics"/>
        </authorList>
    </citation>
    <scope>NUCLEOTIDE SEQUENCE [LARGE SCALE GENOMIC DNA]</scope>
    <source>
        <strain evidence="2 3">NCTC10918</strain>
    </source>
</reference>
<organism evidence="2 3">
    <name type="scientific">Rothia dentocariosa</name>
    <dbReference type="NCBI Taxonomy" id="2047"/>
    <lineage>
        <taxon>Bacteria</taxon>
        <taxon>Bacillati</taxon>
        <taxon>Actinomycetota</taxon>
        <taxon>Actinomycetes</taxon>
        <taxon>Micrococcales</taxon>
        <taxon>Micrococcaceae</taxon>
        <taxon>Rothia</taxon>
    </lineage>
</organism>
<evidence type="ECO:0000313" key="2">
    <source>
        <dbReference type="EMBL" id="VEJ30543.1"/>
    </source>
</evidence>